<dbReference type="Pfam" id="PF00271">
    <property type="entry name" value="Helicase_C"/>
    <property type="match status" value="1"/>
</dbReference>
<name>A0A328TPV7_9GAMM</name>
<keyword evidence="2" id="KW-0347">Helicase</keyword>
<evidence type="ECO:0000313" key="5">
    <source>
        <dbReference type="Proteomes" id="UP000244334"/>
    </source>
</evidence>
<dbReference type="GO" id="GO:0016787">
    <property type="term" value="F:hydrolase activity"/>
    <property type="evidence" value="ECO:0007669"/>
    <property type="project" value="UniProtKB-KW"/>
</dbReference>
<proteinExistence type="predicted"/>
<dbReference type="Proteomes" id="UP000244334">
    <property type="component" value="Unassembled WGS sequence"/>
</dbReference>
<organism evidence="4 5">
    <name type="scientific">Candidatus Erwinia dacicola</name>
    <dbReference type="NCBI Taxonomy" id="252393"/>
    <lineage>
        <taxon>Bacteria</taxon>
        <taxon>Pseudomonadati</taxon>
        <taxon>Pseudomonadota</taxon>
        <taxon>Gammaproteobacteria</taxon>
        <taxon>Enterobacterales</taxon>
        <taxon>Erwiniaceae</taxon>
        <taxon>Erwinia</taxon>
    </lineage>
</organism>
<dbReference type="InterPro" id="IPR027417">
    <property type="entry name" value="P-loop_NTPase"/>
</dbReference>
<dbReference type="PANTHER" id="PTHR10799">
    <property type="entry name" value="SNF2/RAD54 HELICASE FAMILY"/>
    <property type="match status" value="1"/>
</dbReference>
<dbReference type="GO" id="GO:0004386">
    <property type="term" value="F:helicase activity"/>
    <property type="evidence" value="ECO:0007669"/>
    <property type="project" value="UniProtKB-KW"/>
</dbReference>
<evidence type="ECO:0000256" key="1">
    <source>
        <dbReference type="ARBA" id="ARBA00022801"/>
    </source>
</evidence>
<comment type="caution">
    <text evidence="4">The sequence shown here is derived from an EMBL/GenBank/DDBJ whole genome shotgun (WGS) entry which is preliminary data.</text>
</comment>
<reference evidence="4" key="1">
    <citation type="submission" date="2018-04" db="EMBL/GenBank/DDBJ databases">
        <title>Genomes of the Obligate Erwinia dacicola and Facultative Enterobacter sp. OLF Endosymbionts of the Olive Fruit fly, Bactrocera oleae.</title>
        <authorList>
            <person name="Estes A.M."/>
            <person name="Hearn D.J."/>
            <person name="Agarwal S."/>
            <person name="Pierson E.A."/>
            <person name="Dunning-Hotopp J.C."/>
        </authorList>
    </citation>
    <scope>NUCLEOTIDE SEQUENCE [LARGE SCALE GENOMIC DNA]</scope>
    <source>
        <strain evidence="4">Oroville</strain>
    </source>
</reference>
<dbReference type="PROSITE" id="PS51194">
    <property type="entry name" value="HELICASE_CTER"/>
    <property type="match status" value="1"/>
</dbReference>
<dbReference type="InterPro" id="IPR001650">
    <property type="entry name" value="Helicase_C-like"/>
</dbReference>
<protein>
    <submittedName>
        <fullName evidence="4">SNF2 family N-terminal domain protein</fullName>
    </submittedName>
</protein>
<evidence type="ECO:0000256" key="2">
    <source>
        <dbReference type="ARBA" id="ARBA00022806"/>
    </source>
</evidence>
<feature type="domain" description="Helicase C-terminal" evidence="3">
    <location>
        <begin position="151"/>
        <end position="312"/>
    </location>
</feature>
<keyword evidence="2" id="KW-0067">ATP-binding</keyword>
<dbReference type="InterPro" id="IPR000330">
    <property type="entry name" value="SNF2_N"/>
</dbReference>
<evidence type="ECO:0000259" key="3">
    <source>
        <dbReference type="PROSITE" id="PS51194"/>
    </source>
</evidence>
<dbReference type="GO" id="GO:0005524">
    <property type="term" value="F:ATP binding"/>
    <property type="evidence" value="ECO:0007669"/>
    <property type="project" value="InterPro"/>
</dbReference>
<dbReference type="RefSeq" id="WP_261791476.1">
    <property type="nucleotide sequence ID" value="NZ_LJAM02000048.1"/>
</dbReference>
<dbReference type="Pfam" id="PF00176">
    <property type="entry name" value="SNF2-rel_dom"/>
    <property type="match status" value="1"/>
</dbReference>
<evidence type="ECO:0000313" key="4">
    <source>
        <dbReference type="EMBL" id="RAP72270.1"/>
    </source>
</evidence>
<dbReference type="EMBL" id="LJAM02000048">
    <property type="protein sequence ID" value="RAP72270.1"/>
    <property type="molecule type" value="Genomic_DNA"/>
</dbReference>
<keyword evidence="2" id="KW-0547">Nucleotide-binding</keyword>
<dbReference type="CDD" id="cd18793">
    <property type="entry name" value="SF2_C_SNF"/>
    <property type="match status" value="1"/>
</dbReference>
<dbReference type="SUPFAM" id="SSF52540">
    <property type="entry name" value="P-loop containing nucleoside triphosphate hydrolases"/>
    <property type="match status" value="2"/>
</dbReference>
<accession>A0A328TPV7</accession>
<dbReference type="Gene3D" id="3.40.50.10810">
    <property type="entry name" value="Tandem AAA-ATPase domain"/>
    <property type="match status" value="1"/>
</dbReference>
<keyword evidence="5" id="KW-1185">Reference proteome</keyword>
<sequence length="318" mass="35907">MTALKADFRLALSGTPVENHLGELWSLFRFLNPGLLGGLKSFGQRFVGPMERGERTAGDALKQLIKPFVLRRTKSQVLDELPPRTDILQRIPLSEEECHWYEALRQQAVDRMKGEGDDVSPLQVLKEITRLRRFCCHPSLVLTDLPLVGSKLTACLDIIDELRENRHKALVFSQFVDHLNLVRHALDERGIRYQYLDGATSPAERRKRVSAFQSGEGELFLISLKAGGTGLNLTAADYVIHLDPWWNPAVEDQASDRAHRMGQERPVTVYRLVMEGTIEEQIVSLHSRKRQLADELLEGSDSVARLDTQALLAVLRGQ</sequence>
<dbReference type="AlphaFoldDB" id="A0A328TPV7"/>
<gene>
    <name evidence="4" type="ORF">ACZ87_00893</name>
</gene>
<dbReference type="Gene3D" id="3.40.50.300">
    <property type="entry name" value="P-loop containing nucleotide triphosphate hydrolases"/>
    <property type="match status" value="1"/>
</dbReference>
<dbReference type="InterPro" id="IPR049730">
    <property type="entry name" value="SNF2/RAD54-like_C"/>
</dbReference>
<dbReference type="InterPro" id="IPR038718">
    <property type="entry name" value="SNF2-like_sf"/>
</dbReference>
<keyword evidence="1" id="KW-0378">Hydrolase</keyword>
<dbReference type="SMART" id="SM00490">
    <property type="entry name" value="HELICc"/>
    <property type="match status" value="1"/>
</dbReference>